<proteinExistence type="predicted"/>
<feature type="transmembrane region" description="Helical" evidence="1">
    <location>
        <begin position="9"/>
        <end position="28"/>
    </location>
</feature>
<reference evidence="2 3" key="1">
    <citation type="journal article" date="2016" name="Sci. Rep.">
        <title>Peltaster fructicola genome reveals evolution from an invasive phytopathogen to an ectophytic parasite.</title>
        <authorList>
            <person name="Xu C."/>
            <person name="Chen H."/>
            <person name="Gleason M.L."/>
            <person name="Xu J.R."/>
            <person name="Liu H."/>
            <person name="Zhang R."/>
            <person name="Sun G."/>
        </authorList>
    </citation>
    <scope>NUCLEOTIDE SEQUENCE [LARGE SCALE GENOMIC DNA]</scope>
    <source>
        <strain evidence="2 3">LNHT1506</strain>
    </source>
</reference>
<evidence type="ECO:0000313" key="2">
    <source>
        <dbReference type="EMBL" id="QIW98344.1"/>
    </source>
</evidence>
<dbReference type="OrthoDB" id="2522565at2759"/>
<organism evidence="2 3">
    <name type="scientific">Peltaster fructicola</name>
    <dbReference type="NCBI Taxonomy" id="286661"/>
    <lineage>
        <taxon>Eukaryota</taxon>
        <taxon>Fungi</taxon>
        <taxon>Dikarya</taxon>
        <taxon>Ascomycota</taxon>
        <taxon>Pezizomycotina</taxon>
        <taxon>Dothideomycetes</taxon>
        <taxon>Dothideomycetes incertae sedis</taxon>
        <taxon>Peltaster</taxon>
    </lineage>
</organism>
<evidence type="ECO:0000313" key="3">
    <source>
        <dbReference type="Proteomes" id="UP000503462"/>
    </source>
</evidence>
<dbReference type="Proteomes" id="UP000503462">
    <property type="component" value="Chromosome 3"/>
</dbReference>
<sequence>MLVRGTRRLASGFAIALVLLTLFMVYYGPNMSDVPPATPPGKPPIVVKPDPVDKVPAKPLPTTTTPSGFQRVPRPGGVTDYVKKTHRELSSLTTSDGGYFDVDYSPWPAYNPNFTPHPTKNDTWITVAQYHKNATENQVWFTQVICEAQFMGNSLHCIHPPWIVPIPPTWTDACTGDIAHFNMNIGPHDARVFYGPERPYILYGTQASYACFGQYFQDFTLVSDWPGAWPGKFKRPTEIMKPPPHKYSKVEKNWFLFWDSEGELFIHHDIAPTRIFGKMEDDGTIEKDANQLIATEEAACLESLMPYAKPTYEESIHQATNSLAVTMCKRTDPSCIPSERNTFVFHIFHWKSFYEFHGLYEPYVHMFSQYAPYRTYGVSSKPLWFRGRRLPGTWREEGLNGWNQTEMVYTTSIAWKEHGMKYHGYLDDILLIGFGIEDKESGGLDIRAADLFKDIVTCDGSPVNV</sequence>
<protein>
    <recommendedName>
        <fullName evidence="4">EH domain-containing protein</fullName>
    </recommendedName>
</protein>
<dbReference type="EMBL" id="CP051141">
    <property type="protein sequence ID" value="QIW98344.1"/>
    <property type="molecule type" value="Genomic_DNA"/>
</dbReference>
<evidence type="ECO:0008006" key="4">
    <source>
        <dbReference type="Google" id="ProtNLM"/>
    </source>
</evidence>
<dbReference type="AlphaFoldDB" id="A0A6H0XUL6"/>
<accession>A0A6H0XUL6</accession>
<gene>
    <name evidence="2" type="ORF">AMS68_003862</name>
</gene>
<keyword evidence="1" id="KW-0812">Transmembrane</keyword>
<name>A0A6H0XUL6_9PEZI</name>
<evidence type="ECO:0000256" key="1">
    <source>
        <dbReference type="SAM" id="Phobius"/>
    </source>
</evidence>
<keyword evidence="1" id="KW-0472">Membrane</keyword>
<keyword evidence="3" id="KW-1185">Reference proteome</keyword>
<keyword evidence="1" id="KW-1133">Transmembrane helix</keyword>